<feature type="compositionally biased region" description="Low complexity" evidence="1">
    <location>
        <begin position="1"/>
        <end position="11"/>
    </location>
</feature>
<reference evidence="2 3" key="1">
    <citation type="submission" date="2019-11" db="EMBL/GenBank/DDBJ databases">
        <title>Whole genome sequence of Oryza granulata.</title>
        <authorList>
            <person name="Li W."/>
        </authorList>
    </citation>
    <scope>NUCLEOTIDE SEQUENCE [LARGE SCALE GENOMIC DNA]</scope>
    <source>
        <strain evidence="3">cv. Menghai</strain>
        <tissue evidence="2">Leaf</tissue>
    </source>
</reference>
<dbReference type="Proteomes" id="UP000479710">
    <property type="component" value="Unassembled WGS sequence"/>
</dbReference>
<protein>
    <submittedName>
        <fullName evidence="2">Uncharacterized protein</fullName>
    </submittedName>
</protein>
<gene>
    <name evidence="2" type="ORF">E2562_033164</name>
</gene>
<organism evidence="2 3">
    <name type="scientific">Oryza meyeriana var. granulata</name>
    <dbReference type="NCBI Taxonomy" id="110450"/>
    <lineage>
        <taxon>Eukaryota</taxon>
        <taxon>Viridiplantae</taxon>
        <taxon>Streptophyta</taxon>
        <taxon>Embryophyta</taxon>
        <taxon>Tracheophyta</taxon>
        <taxon>Spermatophyta</taxon>
        <taxon>Magnoliopsida</taxon>
        <taxon>Liliopsida</taxon>
        <taxon>Poales</taxon>
        <taxon>Poaceae</taxon>
        <taxon>BOP clade</taxon>
        <taxon>Oryzoideae</taxon>
        <taxon>Oryzeae</taxon>
        <taxon>Oryzinae</taxon>
        <taxon>Oryza</taxon>
        <taxon>Oryza meyeriana</taxon>
    </lineage>
</organism>
<accession>A0A6G1DRI6</accession>
<comment type="caution">
    <text evidence="2">The sequence shown here is derived from an EMBL/GenBank/DDBJ whole genome shotgun (WGS) entry which is preliminary data.</text>
</comment>
<sequence length="71" mass="7935">MVSSRKTSSSSAERRCPVQAAASSPIPRLQNPVALPLWSPERHLKRPFFTQGAPLKSTHYQSDNVRYKIGN</sequence>
<dbReference type="EMBL" id="SPHZ02000006">
    <property type="protein sequence ID" value="KAF0915036.1"/>
    <property type="molecule type" value="Genomic_DNA"/>
</dbReference>
<feature type="region of interest" description="Disordered" evidence="1">
    <location>
        <begin position="1"/>
        <end position="31"/>
    </location>
</feature>
<evidence type="ECO:0000313" key="2">
    <source>
        <dbReference type="EMBL" id="KAF0915036.1"/>
    </source>
</evidence>
<dbReference type="AlphaFoldDB" id="A0A6G1DRI6"/>
<evidence type="ECO:0000256" key="1">
    <source>
        <dbReference type="SAM" id="MobiDB-lite"/>
    </source>
</evidence>
<proteinExistence type="predicted"/>
<evidence type="ECO:0000313" key="3">
    <source>
        <dbReference type="Proteomes" id="UP000479710"/>
    </source>
</evidence>
<keyword evidence="3" id="KW-1185">Reference proteome</keyword>
<name>A0A6G1DRI6_9ORYZ</name>